<evidence type="ECO:0000256" key="6">
    <source>
        <dbReference type="SAM" id="Phobius"/>
    </source>
</evidence>
<feature type="domain" description="MacB-like periplasmic core" evidence="8">
    <location>
        <begin position="26"/>
        <end position="252"/>
    </location>
</feature>
<organism evidence="9">
    <name type="scientific">marine metagenome</name>
    <dbReference type="NCBI Taxonomy" id="408172"/>
    <lineage>
        <taxon>unclassified sequences</taxon>
        <taxon>metagenomes</taxon>
        <taxon>ecological metagenomes</taxon>
    </lineage>
</organism>
<proteinExistence type="predicted"/>
<evidence type="ECO:0000259" key="7">
    <source>
        <dbReference type="Pfam" id="PF02687"/>
    </source>
</evidence>
<accession>A0A382CFD9</accession>
<dbReference type="Pfam" id="PF02687">
    <property type="entry name" value="FtsX"/>
    <property type="match status" value="1"/>
</dbReference>
<name>A0A382CFD9_9ZZZZ</name>
<evidence type="ECO:0000256" key="1">
    <source>
        <dbReference type="ARBA" id="ARBA00004651"/>
    </source>
</evidence>
<evidence type="ECO:0000256" key="2">
    <source>
        <dbReference type="ARBA" id="ARBA00022475"/>
    </source>
</evidence>
<dbReference type="PANTHER" id="PTHR30489:SF0">
    <property type="entry name" value="LIPOPROTEIN-RELEASING SYSTEM TRANSMEMBRANE PROTEIN LOLE"/>
    <property type="match status" value="1"/>
</dbReference>
<dbReference type="InterPro" id="IPR051447">
    <property type="entry name" value="Lipoprotein-release_system"/>
</dbReference>
<keyword evidence="5 6" id="KW-0472">Membrane</keyword>
<keyword evidence="2" id="KW-1003">Cell membrane</keyword>
<evidence type="ECO:0000256" key="5">
    <source>
        <dbReference type="ARBA" id="ARBA00023136"/>
    </source>
</evidence>
<evidence type="ECO:0000313" key="9">
    <source>
        <dbReference type="EMBL" id="SVB24594.1"/>
    </source>
</evidence>
<dbReference type="Pfam" id="PF12704">
    <property type="entry name" value="MacB_PCD"/>
    <property type="match status" value="1"/>
</dbReference>
<feature type="transmembrane region" description="Helical" evidence="6">
    <location>
        <begin position="279"/>
        <end position="305"/>
    </location>
</feature>
<protein>
    <recommendedName>
        <fullName evidence="10">ABC3 transporter permease protein domain-containing protein</fullName>
    </recommendedName>
</protein>
<comment type="subcellular location">
    <subcellularLocation>
        <location evidence="1">Cell membrane</location>
        <topology evidence="1">Multi-pass membrane protein</topology>
    </subcellularLocation>
</comment>
<keyword evidence="4 6" id="KW-1133">Transmembrane helix</keyword>
<evidence type="ECO:0000259" key="8">
    <source>
        <dbReference type="Pfam" id="PF12704"/>
    </source>
</evidence>
<dbReference type="GO" id="GO:0044874">
    <property type="term" value="P:lipoprotein localization to outer membrane"/>
    <property type="evidence" value="ECO:0007669"/>
    <property type="project" value="TreeGrafter"/>
</dbReference>
<feature type="non-terminal residue" evidence="9">
    <location>
        <position position="386"/>
    </location>
</feature>
<reference evidence="9" key="1">
    <citation type="submission" date="2018-05" db="EMBL/GenBank/DDBJ databases">
        <authorList>
            <person name="Lanie J.A."/>
            <person name="Ng W.-L."/>
            <person name="Kazmierczak K.M."/>
            <person name="Andrzejewski T.M."/>
            <person name="Davidsen T.M."/>
            <person name="Wayne K.J."/>
            <person name="Tettelin H."/>
            <person name="Glass J.I."/>
            <person name="Rusch D."/>
            <person name="Podicherti R."/>
            <person name="Tsui H.-C.T."/>
            <person name="Winkler M.E."/>
        </authorList>
    </citation>
    <scope>NUCLEOTIDE SEQUENCE</scope>
</reference>
<evidence type="ECO:0008006" key="10">
    <source>
        <dbReference type="Google" id="ProtNLM"/>
    </source>
</evidence>
<dbReference type="GO" id="GO:0098797">
    <property type="term" value="C:plasma membrane protein complex"/>
    <property type="evidence" value="ECO:0007669"/>
    <property type="project" value="TreeGrafter"/>
</dbReference>
<evidence type="ECO:0000256" key="4">
    <source>
        <dbReference type="ARBA" id="ARBA00022989"/>
    </source>
</evidence>
<feature type="domain" description="ABC3 transporter permease C-terminal" evidence="7">
    <location>
        <begin position="283"/>
        <end position="368"/>
    </location>
</feature>
<feature type="transmembrane region" description="Helical" evidence="6">
    <location>
        <begin position="21"/>
        <end position="47"/>
    </location>
</feature>
<dbReference type="InterPro" id="IPR025857">
    <property type="entry name" value="MacB_PCD"/>
</dbReference>
<feature type="transmembrane region" description="Helical" evidence="6">
    <location>
        <begin position="325"/>
        <end position="354"/>
    </location>
</feature>
<dbReference type="PANTHER" id="PTHR30489">
    <property type="entry name" value="LIPOPROTEIN-RELEASING SYSTEM TRANSMEMBRANE PROTEIN LOLE"/>
    <property type="match status" value="1"/>
</dbReference>
<evidence type="ECO:0000256" key="3">
    <source>
        <dbReference type="ARBA" id="ARBA00022692"/>
    </source>
</evidence>
<dbReference type="AlphaFoldDB" id="A0A382CFD9"/>
<dbReference type="EMBL" id="UINC01034169">
    <property type="protein sequence ID" value="SVB24594.1"/>
    <property type="molecule type" value="Genomic_DNA"/>
</dbReference>
<gene>
    <name evidence="9" type="ORF">METZ01_LOCUS177448</name>
</gene>
<dbReference type="InterPro" id="IPR003838">
    <property type="entry name" value="ABC3_permease_C"/>
</dbReference>
<sequence length="386" mass="41914">MNGLAWYIARRYLSSNKGGRLLSLITWIALGGVTIGVAALVVVIGVMTGMQEDLMSKILETSPHVLVLQQGSSLRMDDWPTVAASVREIDEVVAVAPFVLTQVSVLRGKYSQPADMYGVALDISGPAVTEMESRIQTGVHDLRKTSSGLPPVLLGSRLAARMQVFRGDTLTLIAFENLTVDVMGLPTPSMRQYEMAGTFTTGMYDYDVKNIYVPIDASQEQLGILDGNQISGLGVRTVDAADAGFVADRIQERLGFEFSAVSWSTTNQALFSALKLEKLAMGLILFLIVVVAAFNIVSTLVMVVVDRTREIGILKSMGLTDRMILRVFMLQGFWIGGFGTLLGALLGIVLAWLLGTFEIVSIPPEVYFVDRLPVSVRVTDVVKITS</sequence>
<keyword evidence="3 6" id="KW-0812">Transmembrane</keyword>